<feature type="domain" description="CBM21" evidence="2">
    <location>
        <begin position="839"/>
        <end position="1016"/>
    </location>
</feature>
<feature type="compositionally biased region" description="Basic and acidic residues" evidence="1">
    <location>
        <begin position="1299"/>
        <end position="1318"/>
    </location>
</feature>
<feature type="compositionally biased region" description="Low complexity" evidence="1">
    <location>
        <begin position="1401"/>
        <end position="1413"/>
    </location>
</feature>
<feature type="compositionally biased region" description="Acidic residues" evidence="1">
    <location>
        <begin position="1134"/>
        <end position="1145"/>
    </location>
</feature>
<feature type="compositionally biased region" description="Low complexity" evidence="1">
    <location>
        <begin position="914"/>
        <end position="924"/>
    </location>
</feature>
<reference evidence="3" key="1">
    <citation type="submission" date="2020-11" db="EMBL/GenBank/DDBJ databases">
        <authorList>
            <consortium name="DOE Joint Genome Institute"/>
            <person name="Ahrendt S."/>
            <person name="Riley R."/>
            <person name="Andreopoulos W."/>
            <person name="Labutti K."/>
            <person name="Pangilinan J."/>
            <person name="Ruiz-Duenas F.J."/>
            <person name="Barrasa J.M."/>
            <person name="Sanchez-Garcia M."/>
            <person name="Camarero S."/>
            <person name="Miyauchi S."/>
            <person name="Serrano A."/>
            <person name="Linde D."/>
            <person name="Babiker R."/>
            <person name="Drula E."/>
            <person name="Ayuso-Fernandez I."/>
            <person name="Pacheco R."/>
            <person name="Padilla G."/>
            <person name="Ferreira P."/>
            <person name="Barriuso J."/>
            <person name="Kellner H."/>
            <person name="Castanera R."/>
            <person name="Alfaro M."/>
            <person name="Ramirez L."/>
            <person name="Pisabarro A.G."/>
            <person name="Kuo A."/>
            <person name="Tritt A."/>
            <person name="Lipzen A."/>
            <person name="He G."/>
            <person name="Yan M."/>
            <person name="Ng V."/>
            <person name="Cullen D."/>
            <person name="Martin F."/>
            <person name="Rosso M.-N."/>
            <person name="Henrissat B."/>
            <person name="Hibbett D."/>
            <person name="Martinez A.T."/>
            <person name="Grigoriev I.V."/>
        </authorList>
    </citation>
    <scope>NUCLEOTIDE SEQUENCE</scope>
    <source>
        <strain evidence="3">CBS 247.69</strain>
    </source>
</reference>
<feature type="compositionally biased region" description="Pro residues" evidence="1">
    <location>
        <begin position="626"/>
        <end position="648"/>
    </location>
</feature>
<name>A0A9P5YIW8_9AGAR</name>
<feature type="compositionally biased region" description="Polar residues" evidence="1">
    <location>
        <begin position="169"/>
        <end position="180"/>
    </location>
</feature>
<sequence length="1632" mass="173052">MADRVGIGYGHSARQARVQPALAPISNDGWGEGGSREGGTSSFVGLWFLVLAPSAGTPVLCDEIGTSNLDRRRDADLEWRSINEKKSTKSGPQISSWAFELLGRGSCSALFRRMHDVRSVFPRLLEEQEITQMLIYRVPLDRDHTTSGGDQFRIGPLTIDRECGFGGLKSNQPQTPNSKLKISWCPTPHAHSMKPDQPTPPSPTLPQLAPSPNPRLQGRMRRPHPSFRFCRMQNGRRDARTTHHQHHLHRLSDRPAIPNFHRGRSVGVVVSMTMSCLVTNSKPVYYWKRGFGLRSRERETRHAWARVGVGGFRGSGFGIWVLSSGSGRVFGLVWGRAGGGKLFVLVVKVWGDVGFEKISDRAWKIIMPVGCNARGASYGRRGICGAGGVTIAITLKRNVRSDCGEREKAQLIAYHIDMEGACVNLITRRRGVTHNADNDAYRYRYRASCRVIFFNYRYANSKGRASPGWSGGVLVDGCWEIGSGQTASHVSIWDLRILIAECRKGKKERADLRVGTCLIAFDVTNCLFLPQGRPGHRRSYTDTRGPGAFAPLGLLPRRRAAPKSAGATFHFRNDDPDHDDHDSSLSDDDNDSDDRRISNIPPLLRLKSPAPGTHAYRGLSINTTPGPVPFPRSRPLPSPLSAPGPPSARPGVTRTTSTPIFLSNGKPLKSSLKSSSSSPSIASPTQDHSPHQLPLPQPPTHLRARSAPTSPTGEGEVNEPEITPLLSPTPSHKNVHFPSKEQGGLETVHVFSRSARPASLSLSFPLAEDTETDTETDRDSNMWPGRNTSTTPFPRVRSSLAPSQTRKVYAIHEGKTSSVPAPALDPGANIYLETLVLQSSSSASSSSSVPGLSSPPTLALTGTLLVRNLAYEKTVAVRFTLDDWHTTSEVAAHYRASLPALPPRIHRAGSGVRSTTTDTSPPTSDDSDEAEAGTSVPNSTPQWDRFAFTIRLEDYHPTLSTRTLWLVARYVAGSIGAIPAPAPGIPLEGGAGGGGMGKGRVGEWWDNNAGGNYRVVFCEREKEKGEVMRRRKVAVSAPLPTASFALPTTTPAHAHAMATSSNGMPTMTPQGLLAHSPSHTTQLAQTTLQRLRKLNLKNYAAPVMREPSVSPGSEIAPAVPQQQPTPTPTSTSSSDDDDDEEEEDGPVTPAPAPHPSLHPKSNPGPISGAGLGFGFGAFGFGEMVGGFPATYPALPGFEYEYDTVGAGLGLGANAGAGVSGMRQVGKGYEVGMAAFEASTSPPGMSAFGASTEPTPAVGGSGHGKGVALYWPWGSSYPKPDPESSLVSASSAEDSSLESEAAKRDSASASEKKKEKGDEEGASGSTTVPSVKISAPAPAPTSSPFPSPLPSPPPSAPGPPRVHTHTHAHSHALPQLLRHAHAPRTSSPLASPRMSPAPSPTTSPRVSPVASPLASPAPSPAGSPRGSPMGSPTPSRSSSLESVSDAAGSSSGSGSGTNGRRKARRVFPPEEPVVLRRLLPVGASGMNGGAPARPLIGGRAYTTAAAPAPAPGPSYSSSPVPAPAASQGLSSGPPLSTSPPINGPGPPVREKNGTPAPVPAHGQGNGEPLKDVRDPDSDSVYQAFFEFEFAFEFGFALGFGFAFEVAFAYGDRWEGEALILCGEGKGRKEEGGE</sequence>
<feature type="compositionally biased region" description="Low complexity" evidence="1">
    <location>
        <begin position="662"/>
        <end position="692"/>
    </location>
</feature>
<feature type="region of interest" description="Disordered" evidence="1">
    <location>
        <begin position="1279"/>
        <end position="1472"/>
    </location>
</feature>
<feature type="region of interest" description="Disordered" evidence="1">
    <location>
        <begin position="762"/>
        <end position="799"/>
    </location>
</feature>
<dbReference type="GO" id="GO:0005979">
    <property type="term" value="P:regulation of glycogen biosynthetic process"/>
    <property type="evidence" value="ECO:0007669"/>
    <property type="project" value="TreeGrafter"/>
</dbReference>
<dbReference type="GO" id="GO:2001069">
    <property type="term" value="F:glycogen binding"/>
    <property type="evidence" value="ECO:0007669"/>
    <property type="project" value="TreeGrafter"/>
</dbReference>
<dbReference type="PROSITE" id="PS51159">
    <property type="entry name" value="CBM21"/>
    <property type="match status" value="1"/>
</dbReference>
<dbReference type="InterPro" id="IPR038175">
    <property type="entry name" value="CBM21_dom_sf"/>
</dbReference>
<feature type="compositionally biased region" description="Low complexity" evidence="1">
    <location>
        <begin position="1512"/>
        <end position="1539"/>
    </location>
</feature>
<evidence type="ECO:0000313" key="3">
    <source>
        <dbReference type="EMBL" id="KAF9469496.1"/>
    </source>
</evidence>
<dbReference type="GO" id="GO:0008157">
    <property type="term" value="F:protein phosphatase 1 binding"/>
    <property type="evidence" value="ECO:0007669"/>
    <property type="project" value="TreeGrafter"/>
</dbReference>
<feature type="region of interest" description="Disordered" evidence="1">
    <location>
        <begin position="905"/>
        <end position="939"/>
    </location>
</feature>
<gene>
    <name evidence="3" type="ORF">BDZ94DRAFT_1327762</name>
</gene>
<keyword evidence="4" id="KW-1185">Reference proteome</keyword>
<proteinExistence type="predicted"/>
<dbReference type="EMBL" id="MU150229">
    <property type="protein sequence ID" value="KAF9469496.1"/>
    <property type="molecule type" value="Genomic_DNA"/>
</dbReference>
<feature type="compositionally biased region" description="Pro residues" evidence="1">
    <location>
        <begin position="197"/>
        <end position="213"/>
    </location>
</feature>
<organism evidence="3 4">
    <name type="scientific">Collybia nuda</name>
    <dbReference type="NCBI Taxonomy" id="64659"/>
    <lineage>
        <taxon>Eukaryota</taxon>
        <taxon>Fungi</taxon>
        <taxon>Dikarya</taxon>
        <taxon>Basidiomycota</taxon>
        <taxon>Agaricomycotina</taxon>
        <taxon>Agaricomycetes</taxon>
        <taxon>Agaricomycetidae</taxon>
        <taxon>Agaricales</taxon>
        <taxon>Tricholomatineae</taxon>
        <taxon>Clitocybaceae</taxon>
        <taxon>Collybia</taxon>
    </lineage>
</organism>
<dbReference type="GO" id="GO:0000164">
    <property type="term" value="C:protein phosphatase type 1 complex"/>
    <property type="evidence" value="ECO:0007669"/>
    <property type="project" value="TreeGrafter"/>
</dbReference>
<feature type="region of interest" description="Disordered" evidence="1">
    <location>
        <begin position="1504"/>
        <end position="1573"/>
    </location>
</feature>
<evidence type="ECO:0000256" key="1">
    <source>
        <dbReference type="SAM" id="MobiDB-lite"/>
    </source>
</evidence>
<dbReference type="Proteomes" id="UP000807353">
    <property type="component" value="Unassembled WGS sequence"/>
</dbReference>
<dbReference type="Pfam" id="PF03370">
    <property type="entry name" value="CBM_21"/>
    <property type="match status" value="1"/>
</dbReference>
<feature type="compositionally biased region" description="Basic and acidic residues" evidence="1">
    <location>
        <begin position="571"/>
        <end position="584"/>
    </location>
</feature>
<accession>A0A9P5YIW8</accession>
<dbReference type="InterPro" id="IPR050782">
    <property type="entry name" value="PP1_regulatory_subunit_3"/>
</dbReference>
<feature type="compositionally biased region" description="Pro residues" evidence="1">
    <location>
        <begin position="1336"/>
        <end position="1359"/>
    </location>
</feature>
<feature type="compositionally biased region" description="Low complexity" evidence="1">
    <location>
        <begin position="1282"/>
        <end position="1293"/>
    </location>
</feature>
<dbReference type="PANTHER" id="PTHR12307">
    <property type="entry name" value="PROTEIN PHOSPHATASE 1 REGULATORY SUBUNIT"/>
    <property type="match status" value="1"/>
</dbReference>
<feature type="region of interest" description="Disordered" evidence="1">
    <location>
        <begin position="535"/>
        <end position="739"/>
    </location>
</feature>
<dbReference type="PANTHER" id="PTHR12307:SF36">
    <property type="entry name" value="GLYCOGEN-BINDING SUBUNIT 76A"/>
    <property type="match status" value="1"/>
</dbReference>
<dbReference type="OrthoDB" id="1881at2759"/>
<protein>
    <recommendedName>
        <fullName evidence="2">CBM21 domain-containing protein</fullName>
    </recommendedName>
</protein>
<feature type="compositionally biased region" description="Low complexity" evidence="1">
    <location>
        <begin position="1421"/>
        <end position="1449"/>
    </location>
</feature>
<evidence type="ECO:0000259" key="2">
    <source>
        <dbReference type="PROSITE" id="PS51159"/>
    </source>
</evidence>
<dbReference type="InterPro" id="IPR005036">
    <property type="entry name" value="CBM21_dom"/>
</dbReference>
<feature type="region of interest" description="Disordered" evidence="1">
    <location>
        <begin position="1105"/>
        <end position="1165"/>
    </location>
</feature>
<feature type="compositionally biased region" description="Low complexity" evidence="1">
    <location>
        <begin position="1120"/>
        <end position="1133"/>
    </location>
</feature>
<feature type="region of interest" description="Disordered" evidence="1">
    <location>
        <begin position="167"/>
        <end position="222"/>
    </location>
</feature>
<evidence type="ECO:0000313" key="4">
    <source>
        <dbReference type="Proteomes" id="UP000807353"/>
    </source>
</evidence>
<comment type="caution">
    <text evidence="3">The sequence shown here is derived from an EMBL/GenBank/DDBJ whole genome shotgun (WGS) entry which is preliminary data.</text>
</comment>
<dbReference type="Gene3D" id="2.60.40.2440">
    <property type="entry name" value="Carbohydrate binding type-21 domain"/>
    <property type="match status" value="1"/>
</dbReference>